<proteinExistence type="predicted"/>
<organism evidence="2 3">
    <name type="scientific">Steinernema glaseri</name>
    <dbReference type="NCBI Taxonomy" id="37863"/>
    <lineage>
        <taxon>Eukaryota</taxon>
        <taxon>Metazoa</taxon>
        <taxon>Ecdysozoa</taxon>
        <taxon>Nematoda</taxon>
        <taxon>Chromadorea</taxon>
        <taxon>Rhabditida</taxon>
        <taxon>Tylenchina</taxon>
        <taxon>Panagrolaimomorpha</taxon>
        <taxon>Strongyloidoidea</taxon>
        <taxon>Steinernematidae</taxon>
        <taxon>Steinernema</taxon>
    </lineage>
</organism>
<dbReference type="AlphaFoldDB" id="A0A1I8ACD3"/>
<evidence type="ECO:0000256" key="1">
    <source>
        <dbReference type="SAM" id="SignalP"/>
    </source>
</evidence>
<protein>
    <submittedName>
        <fullName evidence="3">Conserved secreted protein</fullName>
    </submittedName>
</protein>
<keyword evidence="1" id="KW-0732">Signal</keyword>
<feature type="chain" id="PRO_5009314533" evidence="1">
    <location>
        <begin position="22"/>
        <end position="89"/>
    </location>
</feature>
<sequence length="89" mass="10291">MRSLSVIAAFIFAFVLCSAMAQRDEVNAVAMAQRDEVNAAYYDVQPAPMAKRVHGLSLLRKGKLFRQQAQKRQFGNEYLWNYLQQENDY</sequence>
<dbReference type="Proteomes" id="UP000095287">
    <property type="component" value="Unplaced"/>
</dbReference>
<name>A0A1I8ACD3_9BILA</name>
<keyword evidence="2" id="KW-1185">Reference proteome</keyword>
<reference evidence="3" key="1">
    <citation type="submission" date="2016-11" db="UniProtKB">
        <authorList>
            <consortium name="WormBaseParasite"/>
        </authorList>
    </citation>
    <scope>IDENTIFICATION</scope>
</reference>
<evidence type="ECO:0000313" key="2">
    <source>
        <dbReference type="Proteomes" id="UP000095287"/>
    </source>
</evidence>
<feature type="signal peptide" evidence="1">
    <location>
        <begin position="1"/>
        <end position="21"/>
    </location>
</feature>
<dbReference type="WBParaSite" id="L893_g4319.t1">
    <property type="protein sequence ID" value="L893_g4319.t1"/>
    <property type="gene ID" value="L893_g4319"/>
</dbReference>
<accession>A0A1I8ACD3</accession>
<evidence type="ECO:0000313" key="3">
    <source>
        <dbReference type="WBParaSite" id="L893_g4319.t1"/>
    </source>
</evidence>